<accession>A0A3B0R6P2</accession>
<gene>
    <name evidence="2" type="ORF">MNBD_ALPHA06-67</name>
</gene>
<dbReference type="EMBL" id="UOEE01000050">
    <property type="protein sequence ID" value="VAV87869.1"/>
    <property type="molecule type" value="Genomic_DNA"/>
</dbReference>
<organism evidence="2">
    <name type="scientific">hydrothermal vent metagenome</name>
    <dbReference type="NCBI Taxonomy" id="652676"/>
    <lineage>
        <taxon>unclassified sequences</taxon>
        <taxon>metagenomes</taxon>
        <taxon>ecological metagenomes</taxon>
    </lineage>
</organism>
<feature type="region of interest" description="Disordered" evidence="1">
    <location>
        <begin position="27"/>
        <end position="50"/>
    </location>
</feature>
<protein>
    <submittedName>
        <fullName evidence="2">Uncharacterized protein</fullName>
    </submittedName>
</protein>
<reference evidence="2" key="1">
    <citation type="submission" date="2018-06" db="EMBL/GenBank/DDBJ databases">
        <authorList>
            <person name="Zhirakovskaya E."/>
        </authorList>
    </citation>
    <scope>NUCLEOTIDE SEQUENCE</scope>
</reference>
<evidence type="ECO:0000313" key="2">
    <source>
        <dbReference type="EMBL" id="VAV87869.1"/>
    </source>
</evidence>
<sequence length="136" mass="15099">METLEREAFGFSLPSLPKLRLPSLGRLVGSGDKSKTPKKKTVLADTSKSGGSVLKYGKKGDVTKIMVEVVRVTQKTNGNYKFYLGNGNIWEQIDSKKMYLPRSGAPFMIEIKKATMGSYLLRINGKGAATRIRRNR</sequence>
<name>A0A3B0R6P2_9ZZZZ</name>
<proteinExistence type="predicted"/>
<evidence type="ECO:0000256" key="1">
    <source>
        <dbReference type="SAM" id="MobiDB-lite"/>
    </source>
</evidence>
<dbReference type="AlphaFoldDB" id="A0A3B0R6P2"/>